<reference evidence="2 3" key="1">
    <citation type="submission" date="2013-03" db="EMBL/GenBank/DDBJ databases">
        <title>The Genome Sequence of Capronia epimyces CBS 606.96.</title>
        <authorList>
            <consortium name="The Broad Institute Genomics Platform"/>
            <person name="Cuomo C."/>
            <person name="de Hoog S."/>
            <person name="Gorbushina A."/>
            <person name="Walker B."/>
            <person name="Young S.K."/>
            <person name="Zeng Q."/>
            <person name="Gargeya S."/>
            <person name="Fitzgerald M."/>
            <person name="Haas B."/>
            <person name="Abouelleil A."/>
            <person name="Allen A.W."/>
            <person name="Alvarado L."/>
            <person name="Arachchi H.M."/>
            <person name="Berlin A.M."/>
            <person name="Chapman S.B."/>
            <person name="Gainer-Dewar J."/>
            <person name="Goldberg J."/>
            <person name="Griggs A."/>
            <person name="Gujja S."/>
            <person name="Hansen M."/>
            <person name="Howarth C."/>
            <person name="Imamovic A."/>
            <person name="Ireland A."/>
            <person name="Larimer J."/>
            <person name="McCowan C."/>
            <person name="Murphy C."/>
            <person name="Pearson M."/>
            <person name="Poon T.W."/>
            <person name="Priest M."/>
            <person name="Roberts A."/>
            <person name="Saif S."/>
            <person name="Shea T."/>
            <person name="Sisk P."/>
            <person name="Sykes S."/>
            <person name="Wortman J."/>
            <person name="Nusbaum C."/>
            <person name="Birren B."/>
        </authorList>
    </citation>
    <scope>NUCLEOTIDE SEQUENCE [LARGE SCALE GENOMIC DNA]</scope>
    <source>
        <strain evidence="2 3">CBS 606.96</strain>
    </source>
</reference>
<dbReference type="OrthoDB" id="5317787at2759"/>
<dbReference type="STRING" id="1182542.W9YT20"/>
<feature type="compositionally biased region" description="Low complexity" evidence="1">
    <location>
        <begin position="16"/>
        <end position="25"/>
    </location>
</feature>
<dbReference type="Proteomes" id="UP000019478">
    <property type="component" value="Unassembled WGS sequence"/>
</dbReference>
<dbReference type="eggNOG" id="ENOG502QTVK">
    <property type="taxonomic scope" value="Eukaryota"/>
</dbReference>
<evidence type="ECO:0000313" key="2">
    <source>
        <dbReference type="EMBL" id="EXJ92825.1"/>
    </source>
</evidence>
<feature type="region of interest" description="Disordered" evidence="1">
    <location>
        <begin position="15"/>
        <end position="49"/>
    </location>
</feature>
<gene>
    <name evidence="2" type="ORF">A1O3_01379</name>
</gene>
<protein>
    <submittedName>
        <fullName evidence="2">Uncharacterized protein</fullName>
    </submittedName>
</protein>
<dbReference type="HOGENOM" id="CLU_033074_1_1_1"/>
<dbReference type="GeneID" id="19165515"/>
<dbReference type="AlphaFoldDB" id="W9YT20"/>
<name>W9YT20_9EURO</name>
<evidence type="ECO:0000256" key="1">
    <source>
        <dbReference type="SAM" id="MobiDB-lite"/>
    </source>
</evidence>
<evidence type="ECO:0000313" key="3">
    <source>
        <dbReference type="Proteomes" id="UP000019478"/>
    </source>
</evidence>
<keyword evidence="3" id="KW-1185">Reference proteome</keyword>
<comment type="caution">
    <text evidence="2">The sequence shown here is derived from an EMBL/GenBank/DDBJ whole genome shotgun (WGS) entry which is preliminary data.</text>
</comment>
<proteinExistence type="predicted"/>
<dbReference type="EMBL" id="AMGY01000001">
    <property type="protein sequence ID" value="EXJ92825.1"/>
    <property type="molecule type" value="Genomic_DNA"/>
</dbReference>
<organism evidence="2 3">
    <name type="scientific">Capronia epimyces CBS 606.96</name>
    <dbReference type="NCBI Taxonomy" id="1182542"/>
    <lineage>
        <taxon>Eukaryota</taxon>
        <taxon>Fungi</taxon>
        <taxon>Dikarya</taxon>
        <taxon>Ascomycota</taxon>
        <taxon>Pezizomycotina</taxon>
        <taxon>Eurotiomycetes</taxon>
        <taxon>Chaetothyriomycetidae</taxon>
        <taxon>Chaetothyriales</taxon>
        <taxon>Herpotrichiellaceae</taxon>
        <taxon>Capronia</taxon>
    </lineage>
</organism>
<dbReference type="RefSeq" id="XP_007729715.1">
    <property type="nucleotide sequence ID" value="XM_007731525.1"/>
</dbReference>
<feature type="compositionally biased region" description="Polar residues" evidence="1">
    <location>
        <begin position="37"/>
        <end position="48"/>
    </location>
</feature>
<accession>W9YT20</accession>
<sequence>MSRYIHTHVRIWPQGSSTSASSASTRSDDSAHSSHTQNTTLTSYSDTKSTTKHCYNCGEAEVAVEPFAYGDEEDIDPRASSETYASTIASQEASSKAPSLCPLARQICYEPDAVGTTPAEFAQLFPSTRRLLIQHDDTTPDGNLNLRVDTEMLLSQGRKLKLTLFHLRMYDLDERQFSLRRYHRQSGREVCSSRRKYLKPIAKPSRPVKKLGGALNIVSLKTLAVKRKPTKSPHEQEDDDSDDDLGLFTAQADVKATIPTDAIRIEFSNYAQVELQRSGRGEGSSYDFEYWGERYTWRRNVFQDGSESVFSFELVNLTTGTCLAHLTPDRLSPKQCKRETAQGSWVPPCSMRITEKKVSSDLGDVIVATGLIALSDDCIRRHWHETHRY</sequence>